<dbReference type="EMBL" id="PKPP01017548">
    <property type="protein sequence ID" value="PWA36869.1"/>
    <property type="molecule type" value="Genomic_DNA"/>
</dbReference>
<keyword evidence="2" id="KW-1185">Reference proteome</keyword>
<evidence type="ECO:0000313" key="1">
    <source>
        <dbReference type="EMBL" id="PWA36869.1"/>
    </source>
</evidence>
<dbReference type="Gene3D" id="3.40.50.300">
    <property type="entry name" value="P-loop containing nucleotide triphosphate hydrolases"/>
    <property type="match status" value="1"/>
</dbReference>
<accession>A0A2U1KJD5</accession>
<dbReference type="OrthoDB" id="1735161at2759"/>
<dbReference type="Proteomes" id="UP000245207">
    <property type="component" value="Unassembled WGS sequence"/>
</dbReference>
<organism evidence="1 2">
    <name type="scientific">Artemisia annua</name>
    <name type="common">Sweet wormwood</name>
    <dbReference type="NCBI Taxonomy" id="35608"/>
    <lineage>
        <taxon>Eukaryota</taxon>
        <taxon>Viridiplantae</taxon>
        <taxon>Streptophyta</taxon>
        <taxon>Embryophyta</taxon>
        <taxon>Tracheophyta</taxon>
        <taxon>Spermatophyta</taxon>
        <taxon>Magnoliopsida</taxon>
        <taxon>eudicotyledons</taxon>
        <taxon>Gunneridae</taxon>
        <taxon>Pentapetalae</taxon>
        <taxon>asterids</taxon>
        <taxon>campanulids</taxon>
        <taxon>Asterales</taxon>
        <taxon>Asteraceae</taxon>
        <taxon>Asteroideae</taxon>
        <taxon>Anthemideae</taxon>
        <taxon>Artemisiinae</taxon>
        <taxon>Artemisia</taxon>
    </lineage>
</organism>
<name>A0A2U1KJD5_ARTAN</name>
<evidence type="ECO:0000313" key="2">
    <source>
        <dbReference type="Proteomes" id="UP000245207"/>
    </source>
</evidence>
<gene>
    <name evidence="1" type="ORF">CTI12_AA595800</name>
</gene>
<reference evidence="1 2" key="1">
    <citation type="journal article" date="2018" name="Mol. Plant">
        <title>The genome of Artemisia annua provides insight into the evolution of Asteraceae family and artemisinin biosynthesis.</title>
        <authorList>
            <person name="Shen Q."/>
            <person name="Zhang L."/>
            <person name="Liao Z."/>
            <person name="Wang S."/>
            <person name="Yan T."/>
            <person name="Shi P."/>
            <person name="Liu M."/>
            <person name="Fu X."/>
            <person name="Pan Q."/>
            <person name="Wang Y."/>
            <person name="Lv Z."/>
            <person name="Lu X."/>
            <person name="Zhang F."/>
            <person name="Jiang W."/>
            <person name="Ma Y."/>
            <person name="Chen M."/>
            <person name="Hao X."/>
            <person name="Li L."/>
            <person name="Tang Y."/>
            <person name="Lv G."/>
            <person name="Zhou Y."/>
            <person name="Sun X."/>
            <person name="Brodelius P.E."/>
            <person name="Rose J.K.C."/>
            <person name="Tang K."/>
        </authorList>
    </citation>
    <scope>NUCLEOTIDE SEQUENCE [LARGE SCALE GENOMIC DNA]</scope>
    <source>
        <strain evidence="2">cv. Huhao1</strain>
        <tissue evidence="1">Leaf</tissue>
    </source>
</reference>
<dbReference type="AlphaFoldDB" id="A0A2U1KJD5"/>
<comment type="caution">
    <text evidence="1">The sequence shown here is derived from an EMBL/GenBank/DDBJ whole genome shotgun (WGS) entry which is preliminary data.</text>
</comment>
<sequence length="146" mass="16030">MEDANTDRHLEAVASYADFRGSMEEKQAELQTAFTSSDEKTLTNLQQEFKDDPILVSKLLEFMDSHKATSKALSSLPDLFKGTQQASVLTTLQAQESKITQLSSGHIQSTCATSGEGLYEGLDWLSNSIANKDNQYLADFAAKDAQ</sequence>
<dbReference type="InterPro" id="IPR027417">
    <property type="entry name" value="P-loop_NTPase"/>
</dbReference>
<proteinExistence type="predicted"/>
<protein>
    <submittedName>
        <fullName evidence="1">ADP-ribosylation factor 2-B</fullName>
    </submittedName>
</protein>
<dbReference type="STRING" id="35608.A0A2U1KJD5"/>